<dbReference type="InterPro" id="IPR029154">
    <property type="entry name" value="HIBADH-like_NADP-bd"/>
</dbReference>
<organism evidence="6 7">
    <name type="scientific">Meinhardsimonia xiamenensis</name>
    <dbReference type="NCBI Taxonomy" id="990712"/>
    <lineage>
        <taxon>Bacteria</taxon>
        <taxon>Pseudomonadati</taxon>
        <taxon>Pseudomonadota</taxon>
        <taxon>Alphaproteobacteria</taxon>
        <taxon>Rhodobacterales</taxon>
        <taxon>Paracoccaceae</taxon>
        <taxon>Meinhardsimonia</taxon>
    </lineage>
</organism>
<keyword evidence="1" id="KW-0560">Oxidoreductase</keyword>
<evidence type="ECO:0000256" key="3">
    <source>
        <dbReference type="PIRSR" id="PIRSR000103-1"/>
    </source>
</evidence>
<dbReference type="InterPro" id="IPR015815">
    <property type="entry name" value="HIBADH-related"/>
</dbReference>
<dbReference type="STRING" id="990712.SAMN05216257_104122"/>
<dbReference type="Gene3D" id="1.10.1040.10">
    <property type="entry name" value="N-(1-d-carboxylethyl)-l-norvaline Dehydrogenase, domain 2"/>
    <property type="match status" value="1"/>
</dbReference>
<evidence type="ECO:0000259" key="5">
    <source>
        <dbReference type="Pfam" id="PF14833"/>
    </source>
</evidence>
<dbReference type="PANTHER" id="PTHR43060:SF15">
    <property type="entry name" value="3-HYDROXYISOBUTYRATE DEHYDROGENASE-LIKE 1, MITOCHONDRIAL-RELATED"/>
    <property type="match status" value="1"/>
</dbReference>
<feature type="active site" evidence="3">
    <location>
        <position position="172"/>
    </location>
</feature>
<dbReference type="PANTHER" id="PTHR43060">
    <property type="entry name" value="3-HYDROXYISOBUTYRATE DEHYDROGENASE-LIKE 1, MITOCHONDRIAL-RELATED"/>
    <property type="match status" value="1"/>
</dbReference>
<dbReference type="SUPFAM" id="SSF48179">
    <property type="entry name" value="6-phosphogluconate dehydrogenase C-terminal domain-like"/>
    <property type="match status" value="1"/>
</dbReference>
<dbReference type="Pfam" id="PF14833">
    <property type="entry name" value="NAD_binding_11"/>
    <property type="match status" value="1"/>
</dbReference>
<dbReference type="InterPro" id="IPR006115">
    <property type="entry name" value="6PGDH_NADP-bd"/>
</dbReference>
<gene>
    <name evidence="6" type="ORF">SAMN05216257_104122</name>
</gene>
<dbReference type="SUPFAM" id="SSF51735">
    <property type="entry name" value="NAD(P)-binding Rossmann-fold domains"/>
    <property type="match status" value="1"/>
</dbReference>
<dbReference type="GO" id="GO:0016491">
    <property type="term" value="F:oxidoreductase activity"/>
    <property type="evidence" value="ECO:0007669"/>
    <property type="project" value="UniProtKB-KW"/>
</dbReference>
<keyword evidence="2" id="KW-0520">NAD</keyword>
<feature type="domain" description="3-hydroxyisobutyrate dehydrogenase-like NAD-binding" evidence="5">
    <location>
        <begin position="166"/>
        <end position="283"/>
    </location>
</feature>
<proteinExistence type="predicted"/>
<dbReference type="RefSeq" id="WP_092500350.1">
    <property type="nucleotide sequence ID" value="NZ_FNFV01000004.1"/>
</dbReference>
<dbReference type="GO" id="GO:0051287">
    <property type="term" value="F:NAD binding"/>
    <property type="evidence" value="ECO:0007669"/>
    <property type="project" value="InterPro"/>
</dbReference>
<reference evidence="7" key="1">
    <citation type="submission" date="2016-10" db="EMBL/GenBank/DDBJ databases">
        <authorList>
            <person name="Varghese N."/>
            <person name="Submissions S."/>
        </authorList>
    </citation>
    <scope>NUCLEOTIDE SEQUENCE [LARGE SCALE GENOMIC DNA]</scope>
    <source>
        <strain evidence="7">CGMCC 1.10789</strain>
    </source>
</reference>
<evidence type="ECO:0000313" key="7">
    <source>
        <dbReference type="Proteomes" id="UP000199328"/>
    </source>
</evidence>
<name>A0A1G9E2C7_9RHOB</name>
<evidence type="ECO:0000256" key="2">
    <source>
        <dbReference type="ARBA" id="ARBA00023027"/>
    </source>
</evidence>
<sequence length="295" mass="30340">MTDNPTIAFLGTGLMGMPMARNLLAAGFPVRAWNRTAAKAAPLAADGATVCATPAEAVQGADVIISMLADGSATASVQADPALRAALKRGAIWIEMASVKPEEARNQATDLATLGVAHLDAPVSGGTKGAEAGTLAIMVGGRAEDFERVRAVLEAMGNPVLVGPSGAGELAKLANQAIVGITIGAVAEAMLLLERGGADPAAVRQALKGGFADSIILQQHGARMTDRDFAPGGPAHLQLKDLDNVLAEAAAVGATLPLTREMRDRFDRLVNRLGGREMDHSALFLELLERQAEAG</sequence>
<dbReference type="OrthoDB" id="9812907at2"/>
<keyword evidence="7" id="KW-1185">Reference proteome</keyword>
<dbReference type="GO" id="GO:0050661">
    <property type="term" value="F:NADP binding"/>
    <property type="evidence" value="ECO:0007669"/>
    <property type="project" value="InterPro"/>
</dbReference>
<dbReference type="EMBL" id="FNFV01000004">
    <property type="protein sequence ID" value="SDK70237.1"/>
    <property type="molecule type" value="Genomic_DNA"/>
</dbReference>
<evidence type="ECO:0000259" key="4">
    <source>
        <dbReference type="Pfam" id="PF03446"/>
    </source>
</evidence>
<accession>A0A1G9E2C7</accession>
<evidence type="ECO:0000313" key="6">
    <source>
        <dbReference type="EMBL" id="SDK70237.1"/>
    </source>
</evidence>
<evidence type="ECO:0000256" key="1">
    <source>
        <dbReference type="ARBA" id="ARBA00023002"/>
    </source>
</evidence>
<dbReference type="AlphaFoldDB" id="A0A1G9E2C7"/>
<dbReference type="Gene3D" id="3.40.50.720">
    <property type="entry name" value="NAD(P)-binding Rossmann-like Domain"/>
    <property type="match status" value="1"/>
</dbReference>
<dbReference type="Proteomes" id="UP000199328">
    <property type="component" value="Unassembled WGS sequence"/>
</dbReference>
<dbReference type="PIRSF" id="PIRSF000103">
    <property type="entry name" value="HIBADH"/>
    <property type="match status" value="1"/>
</dbReference>
<dbReference type="Pfam" id="PF03446">
    <property type="entry name" value="NAD_binding_2"/>
    <property type="match status" value="1"/>
</dbReference>
<dbReference type="InterPro" id="IPR013328">
    <property type="entry name" value="6PGD_dom2"/>
</dbReference>
<feature type="domain" description="6-phosphogluconate dehydrogenase NADP-binding" evidence="4">
    <location>
        <begin position="6"/>
        <end position="161"/>
    </location>
</feature>
<dbReference type="InterPro" id="IPR008927">
    <property type="entry name" value="6-PGluconate_DH-like_C_sf"/>
</dbReference>
<protein>
    <submittedName>
        <fullName evidence="6">2-hydroxy-3-oxopropionate reductase</fullName>
    </submittedName>
</protein>
<dbReference type="InterPro" id="IPR036291">
    <property type="entry name" value="NAD(P)-bd_dom_sf"/>
</dbReference>